<dbReference type="OrthoDB" id="9763792at2"/>
<dbReference type="InterPro" id="IPR025944">
    <property type="entry name" value="Sigma_54_int_dom_CS"/>
</dbReference>
<dbReference type="Gene3D" id="3.40.50.300">
    <property type="entry name" value="P-loop containing nucleotide triphosphate hydrolases"/>
    <property type="match status" value="1"/>
</dbReference>
<dbReference type="PROSITE" id="PS00688">
    <property type="entry name" value="SIGMA54_INTERACT_3"/>
    <property type="match status" value="1"/>
</dbReference>
<dbReference type="GO" id="GO:0006355">
    <property type="term" value="P:regulation of DNA-templated transcription"/>
    <property type="evidence" value="ECO:0007669"/>
    <property type="project" value="InterPro"/>
</dbReference>
<dbReference type="Gene3D" id="1.10.8.60">
    <property type="match status" value="1"/>
</dbReference>
<evidence type="ECO:0000256" key="1">
    <source>
        <dbReference type="ARBA" id="ARBA00022741"/>
    </source>
</evidence>
<evidence type="ECO:0000256" key="5">
    <source>
        <dbReference type="ARBA" id="ARBA00023163"/>
    </source>
</evidence>
<dbReference type="KEGG" id="dcb:C3Y92_02015"/>
<keyword evidence="7" id="KW-0812">Transmembrane</keyword>
<dbReference type="InterPro" id="IPR025943">
    <property type="entry name" value="Sigma_54_int_dom_ATP-bd_2"/>
</dbReference>
<dbReference type="InterPro" id="IPR036388">
    <property type="entry name" value="WH-like_DNA-bd_sf"/>
</dbReference>
<feature type="region of interest" description="Disordered" evidence="6">
    <location>
        <begin position="777"/>
        <end position="796"/>
    </location>
</feature>
<keyword evidence="4" id="KW-0238">DNA-binding</keyword>
<sequence>MLSLFRRPSGAGPSEAYLKGLSDWSIRKKLLVFLIPPVVVVLAATGLVLNVFSNRYIDMALGRTTLTMTLAQAHEIETLLEGCREDIVALSYRAMTRERLRHFMEASAAARGQLYAEAAYVGDGPDNQYVFIKSGERVEEVPPEVIQQAKNSPLVVSRKAIDLKRGQVSLSELVEVYYPPTGFGSKPRQRDLALLRLTSPVVEETGRVVGFLVLSIDVRQLRNILSLYNSPRSPLAGFNRTAENRLSFFCDERGWILFQSDTIDDPVRELSVETVKAGLSGDHGKPGYDGAFRPGPRHETFWRMVTAVQQGHSGLERGEADFGSSKIASSDDFIGYAPVRFRGLGGEDAEIVGGLVYIDRSLLPQAAEFGQFNILFVTTLGAVLAMAGGIIILARVITKPILRLADEVRSMRLEGRLHEIDLPDSDLDTATLKRAINRLVAALLSKEMEIKVRDERLRSVRDRERVQLVAPASRQVSRDVALEDLVGHSPAMENLLSRIQKIAVTDADVLIIGETGTGKELTAEAIHRLSRRKDMPFISINCGALDENLLMDALFGHVKGAFSEAKSDRKGAFLAADGGTLLLDEIGNASPRVQQALLRALSVRRISPLGSDEEQAFDARVIAATNVNLKDLVASGEFREDLFYRLQVLAVNTPALRDRQDDIPVLAGYFLKLASRRMGKGELSLSRGALDKLLHHAWPGNVRELKNCIIRAAALAERELILAEDIHFEDAMPGELPAQGALAPQAETSQEPHILDAPLSQRQRKALRELLERPNFSRKDYQDAGGSDVPQRTAQHDLQDLVSRGIVVKEGKGPSTRYRLVGHRESVFQA</sequence>
<name>A0A4V0YQF1_9BACT</name>
<dbReference type="CDD" id="cd00009">
    <property type="entry name" value="AAA"/>
    <property type="match status" value="1"/>
</dbReference>
<dbReference type="Proteomes" id="UP000293296">
    <property type="component" value="Chromosome"/>
</dbReference>
<dbReference type="Pfam" id="PF00158">
    <property type="entry name" value="Sigma54_activat"/>
    <property type="match status" value="1"/>
</dbReference>
<dbReference type="Gene3D" id="1.10.10.10">
    <property type="entry name" value="Winged helix-like DNA-binding domain superfamily/Winged helix DNA-binding domain"/>
    <property type="match status" value="1"/>
</dbReference>
<feature type="transmembrane region" description="Helical" evidence="7">
    <location>
        <begin position="372"/>
        <end position="394"/>
    </location>
</feature>
<evidence type="ECO:0000256" key="4">
    <source>
        <dbReference type="ARBA" id="ARBA00023125"/>
    </source>
</evidence>
<feature type="domain" description="Sigma-54 factor interaction" evidence="8">
    <location>
        <begin position="485"/>
        <end position="714"/>
    </location>
</feature>
<keyword evidence="2" id="KW-0067">ATP-binding</keyword>
<keyword evidence="10" id="KW-1185">Reference proteome</keyword>
<dbReference type="PANTHER" id="PTHR32071:SF117">
    <property type="entry name" value="PTS-DEPENDENT DIHYDROXYACETONE KINASE OPERON REGULATORY PROTEIN-RELATED"/>
    <property type="match status" value="1"/>
</dbReference>
<dbReference type="RefSeq" id="WP_129349024.1">
    <property type="nucleotide sequence ID" value="NZ_CP026538.1"/>
</dbReference>
<evidence type="ECO:0000313" key="9">
    <source>
        <dbReference type="EMBL" id="QAZ66082.1"/>
    </source>
</evidence>
<dbReference type="FunFam" id="3.40.50.300:FF:000006">
    <property type="entry name" value="DNA-binding transcriptional regulator NtrC"/>
    <property type="match status" value="1"/>
</dbReference>
<keyword evidence="1" id="KW-0547">Nucleotide-binding</keyword>
<dbReference type="InterPro" id="IPR027417">
    <property type="entry name" value="P-loop_NTPase"/>
</dbReference>
<dbReference type="InterPro" id="IPR058031">
    <property type="entry name" value="AAA_lid_NorR"/>
</dbReference>
<evidence type="ECO:0000256" key="3">
    <source>
        <dbReference type="ARBA" id="ARBA00023015"/>
    </source>
</evidence>
<evidence type="ECO:0000256" key="2">
    <source>
        <dbReference type="ARBA" id="ARBA00022840"/>
    </source>
</evidence>
<dbReference type="GO" id="GO:0005524">
    <property type="term" value="F:ATP binding"/>
    <property type="evidence" value="ECO:0007669"/>
    <property type="project" value="UniProtKB-KW"/>
</dbReference>
<protein>
    <recommendedName>
        <fullName evidence="8">Sigma-54 factor interaction domain-containing protein</fullName>
    </recommendedName>
</protein>
<evidence type="ECO:0000256" key="7">
    <source>
        <dbReference type="SAM" id="Phobius"/>
    </source>
</evidence>
<organism evidence="9 10">
    <name type="scientific">Solidesulfovibrio carbinolicus</name>
    <dbReference type="NCBI Taxonomy" id="296842"/>
    <lineage>
        <taxon>Bacteria</taxon>
        <taxon>Pseudomonadati</taxon>
        <taxon>Thermodesulfobacteriota</taxon>
        <taxon>Desulfovibrionia</taxon>
        <taxon>Desulfovibrionales</taxon>
        <taxon>Desulfovibrionaceae</taxon>
        <taxon>Solidesulfovibrio</taxon>
    </lineage>
</organism>
<dbReference type="PANTHER" id="PTHR32071">
    <property type="entry name" value="TRANSCRIPTIONAL REGULATORY PROTEIN"/>
    <property type="match status" value="1"/>
</dbReference>
<keyword evidence="7" id="KW-1133">Transmembrane helix</keyword>
<dbReference type="InterPro" id="IPR002078">
    <property type="entry name" value="Sigma_54_int"/>
</dbReference>
<evidence type="ECO:0000259" key="8">
    <source>
        <dbReference type="PROSITE" id="PS50045"/>
    </source>
</evidence>
<keyword evidence="5" id="KW-0804">Transcription</keyword>
<dbReference type="SMART" id="SM00382">
    <property type="entry name" value="AAA"/>
    <property type="match status" value="1"/>
</dbReference>
<evidence type="ECO:0000256" key="6">
    <source>
        <dbReference type="SAM" id="MobiDB-lite"/>
    </source>
</evidence>
<accession>A0A4V0YQF1</accession>
<keyword evidence="3" id="KW-0805">Transcription regulation</keyword>
<feature type="transmembrane region" description="Helical" evidence="7">
    <location>
        <begin position="30"/>
        <end position="52"/>
    </location>
</feature>
<dbReference type="GO" id="GO:0003677">
    <property type="term" value="F:DNA binding"/>
    <property type="evidence" value="ECO:0007669"/>
    <property type="project" value="UniProtKB-KW"/>
</dbReference>
<dbReference type="EMBL" id="CP026538">
    <property type="protein sequence ID" value="QAZ66082.1"/>
    <property type="molecule type" value="Genomic_DNA"/>
</dbReference>
<dbReference type="SUPFAM" id="SSF52540">
    <property type="entry name" value="P-loop containing nucleoside triphosphate hydrolases"/>
    <property type="match status" value="1"/>
</dbReference>
<proteinExistence type="predicted"/>
<dbReference type="Pfam" id="PF25601">
    <property type="entry name" value="AAA_lid_14"/>
    <property type="match status" value="1"/>
</dbReference>
<dbReference type="PROSITE" id="PS50045">
    <property type="entry name" value="SIGMA54_INTERACT_4"/>
    <property type="match status" value="1"/>
</dbReference>
<evidence type="ECO:0000313" key="10">
    <source>
        <dbReference type="Proteomes" id="UP000293296"/>
    </source>
</evidence>
<dbReference type="InterPro" id="IPR003593">
    <property type="entry name" value="AAA+_ATPase"/>
</dbReference>
<dbReference type="PROSITE" id="PS00676">
    <property type="entry name" value="SIGMA54_INTERACT_2"/>
    <property type="match status" value="1"/>
</dbReference>
<keyword evidence="7" id="KW-0472">Membrane</keyword>
<reference evidence="9 10" key="1">
    <citation type="submission" date="2018-02" db="EMBL/GenBank/DDBJ databases">
        <title>Genome sequence of Desulfovibrio carbinolicus DSM 3852.</title>
        <authorList>
            <person name="Wilbanks E."/>
            <person name="Skennerton C.T."/>
            <person name="Orphan V.J."/>
        </authorList>
    </citation>
    <scope>NUCLEOTIDE SEQUENCE [LARGE SCALE GENOMIC DNA]</scope>
    <source>
        <strain evidence="9 10">DSM 3852</strain>
    </source>
</reference>
<dbReference type="AlphaFoldDB" id="A0A4V0YQF1"/>
<gene>
    <name evidence="9" type="ORF">C3Y92_02015</name>
</gene>